<evidence type="ECO:0000313" key="3">
    <source>
        <dbReference type="Proteomes" id="UP000078541"/>
    </source>
</evidence>
<dbReference type="Proteomes" id="UP000078541">
    <property type="component" value="Unassembled WGS sequence"/>
</dbReference>
<evidence type="ECO:0000256" key="1">
    <source>
        <dbReference type="SAM" id="MobiDB-lite"/>
    </source>
</evidence>
<accession>A0A195FMQ8</accession>
<feature type="compositionally biased region" description="Gly residues" evidence="1">
    <location>
        <begin position="69"/>
        <end position="83"/>
    </location>
</feature>
<protein>
    <submittedName>
        <fullName evidence="2">Uncharacterized protein</fullName>
    </submittedName>
</protein>
<name>A0A195FMQ8_9HYME</name>
<dbReference type="AlphaFoldDB" id="A0A195FMQ8"/>
<proteinExistence type="predicted"/>
<keyword evidence="3" id="KW-1185">Reference proteome</keyword>
<evidence type="ECO:0000313" key="2">
    <source>
        <dbReference type="EMBL" id="KYN41691.1"/>
    </source>
</evidence>
<gene>
    <name evidence="2" type="ORF">ALC56_03834</name>
</gene>
<sequence length="96" mass="11036">MCKVYFSIRWNEHMSPFLRDLKWLKVSERRMYFVSCCELYFKGKESFIFDKKIYRNPGEKKEEENVVARGGGGGGDGGEGGGTRVRFCLSVPVRSP</sequence>
<reference evidence="2 3" key="1">
    <citation type="submission" date="2016-03" db="EMBL/GenBank/DDBJ databases">
        <title>Trachymyrmex septentrionalis WGS genome.</title>
        <authorList>
            <person name="Nygaard S."/>
            <person name="Hu H."/>
            <person name="Boomsma J."/>
            <person name="Zhang G."/>
        </authorList>
    </citation>
    <scope>NUCLEOTIDE SEQUENCE [LARGE SCALE GENOMIC DNA]</scope>
    <source>
        <strain evidence="2">Tsep2-gDNA-1</strain>
        <tissue evidence="2">Whole body</tissue>
    </source>
</reference>
<dbReference type="EMBL" id="KQ981430">
    <property type="protein sequence ID" value="KYN41691.1"/>
    <property type="molecule type" value="Genomic_DNA"/>
</dbReference>
<feature type="region of interest" description="Disordered" evidence="1">
    <location>
        <begin position="64"/>
        <end position="83"/>
    </location>
</feature>
<organism evidence="2 3">
    <name type="scientific">Trachymyrmex septentrionalis</name>
    <dbReference type="NCBI Taxonomy" id="34720"/>
    <lineage>
        <taxon>Eukaryota</taxon>
        <taxon>Metazoa</taxon>
        <taxon>Ecdysozoa</taxon>
        <taxon>Arthropoda</taxon>
        <taxon>Hexapoda</taxon>
        <taxon>Insecta</taxon>
        <taxon>Pterygota</taxon>
        <taxon>Neoptera</taxon>
        <taxon>Endopterygota</taxon>
        <taxon>Hymenoptera</taxon>
        <taxon>Apocrita</taxon>
        <taxon>Aculeata</taxon>
        <taxon>Formicoidea</taxon>
        <taxon>Formicidae</taxon>
        <taxon>Myrmicinae</taxon>
        <taxon>Trachymyrmex</taxon>
    </lineage>
</organism>